<dbReference type="PANTHER" id="PTHR22946">
    <property type="entry name" value="DIENELACTONE HYDROLASE DOMAIN-CONTAINING PROTEIN-RELATED"/>
    <property type="match status" value="1"/>
</dbReference>
<dbReference type="SUPFAM" id="SSF53474">
    <property type="entry name" value="alpha/beta-Hydrolases"/>
    <property type="match status" value="2"/>
</dbReference>
<name>A0ABS8ATY4_9BACT</name>
<sequence>MRNFLLILILALSGGVARAQKPYDVLDWKANVSLNSALQQQVRQQYNGRRTALAQALSSESGLLAYRDSARARFRRLLGPLPARTPLKARVTGTLARAGYRIEKVVYESTPRHHVTANLYVPDGAKGRLPGVLLFCGHEAESKATESYQKTAILFATNGFVVLIIDPISQGERYQLADAAGKPLTRGGTTEHTLLNSQLNLLGTSAVAAELWDNVRSLDYLLTRPEVDAERIGALGNSGGATQTAYFIGFDERVKVASLCSYVVSGEKVLALTGPSDGCVQIPGAGQARLDAADWPIMFAPKPLQILAGRFDFVDYTIIQDVDRELRQVYAGLGQPEKVSLFTYDDGHGISQPKREMAVQWFRQWLYNDPSPVREGALATLTPQELWSTSTGQVTTAFKDELTLVQRNLNEAEQLTRQRKKAGQIRDLPAIIRRQLSLPTELSAPVAVEWKETIQSHDIALRKLIIRREGQVPLPALLALPAGEAPVAKVVLWLPERGKRSLADSTALLTSYLRQNYAVLLTDLRGLGETTDPEALNDKKFYNREYRNALMALHVGQPLLGQRVVDVFMALSFIGQEPRLRAAPVAVYATGRAAPVALHAAVLTPAISTLWLGPGVTSFRQALTQPTGKDWYSLVLPGVLLRYDLPDLTAALGPQRLLATLNP</sequence>
<gene>
    <name evidence="3" type="ORF">LGH74_16975</name>
</gene>
<dbReference type="Pfam" id="PF05448">
    <property type="entry name" value="AXE1"/>
    <property type="match status" value="1"/>
</dbReference>
<reference evidence="3" key="1">
    <citation type="submission" date="2021-10" db="EMBL/GenBank/DDBJ databases">
        <authorList>
            <person name="Dean J.D."/>
            <person name="Kim M.K."/>
            <person name="Newey C.N."/>
            <person name="Stoker T.S."/>
            <person name="Thompson D.W."/>
            <person name="Grose J.H."/>
        </authorList>
    </citation>
    <scope>NUCLEOTIDE SEQUENCE</scope>
    <source>
        <strain evidence="3">BT178</strain>
    </source>
</reference>
<feature type="domain" description="Acetyl xylan esterase" evidence="2">
    <location>
        <begin position="104"/>
        <end position="254"/>
    </location>
</feature>
<proteinExistence type="predicted"/>
<dbReference type="Proteomes" id="UP001165296">
    <property type="component" value="Unassembled WGS sequence"/>
</dbReference>
<protein>
    <submittedName>
        <fullName evidence="3">Acetylxylan esterase</fullName>
    </submittedName>
</protein>
<accession>A0ABS8ATY4</accession>
<dbReference type="EMBL" id="JAJADR010000005">
    <property type="protein sequence ID" value="MCB2409687.1"/>
    <property type="molecule type" value="Genomic_DNA"/>
</dbReference>
<dbReference type="InterPro" id="IPR029058">
    <property type="entry name" value="AB_hydrolase_fold"/>
</dbReference>
<dbReference type="RefSeq" id="WP_226177464.1">
    <property type="nucleotide sequence ID" value="NZ_JAJADR010000005.1"/>
</dbReference>
<feature type="chain" id="PRO_5046152515" evidence="1">
    <location>
        <begin position="20"/>
        <end position="663"/>
    </location>
</feature>
<feature type="signal peptide" evidence="1">
    <location>
        <begin position="1"/>
        <end position="19"/>
    </location>
</feature>
<evidence type="ECO:0000313" key="4">
    <source>
        <dbReference type="Proteomes" id="UP001165296"/>
    </source>
</evidence>
<evidence type="ECO:0000256" key="1">
    <source>
        <dbReference type="SAM" id="SignalP"/>
    </source>
</evidence>
<evidence type="ECO:0000313" key="3">
    <source>
        <dbReference type="EMBL" id="MCB2409687.1"/>
    </source>
</evidence>
<comment type="caution">
    <text evidence="3">The sequence shown here is derived from an EMBL/GenBank/DDBJ whole genome shotgun (WGS) entry which is preliminary data.</text>
</comment>
<dbReference type="InterPro" id="IPR008391">
    <property type="entry name" value="AXE1_dom"/>
</dbReference>
<dbReference type="Gene3D" id="3.40.50.1820">
    <property type="entry name" value="alpha/beta hydrolase"/>
    <property type="match status" value="2"/>
</dbReference>
<dbReference type="PANTHER" id="PTHR22946:SF8">
    <property type="entry name" value="ACETYL XYLAN ESTERASE DOMAIN-CONTAINING PROTEIN"/>
    <property type="match status" value="1"/>
</dbReference>
<evidence type="ECO:0000259" key="2">
    <source>
        <dbReference type="Pfam" id="PF05448"/>
    </source>
</evidence>
<keyword evidence="4" id="KW-1185">Reference proteome</keyword>
<organism evidence="3 4">
    <name type="scientific">Hymenobacter lucidus</name>
    <dbReference type="NCBI Taxonomy" id="2880930"/>
    <lineage>
        <taxon>Bacteria</taxon>
        <taxon>Pseudomonadati</taxon>
        <taxon>Bacteroidota</taxon>
        <taxon>Cytophagia</taxon>
        <taxon>Cytophagales</taxon>
        <taxon>Hymenobacteraceae</taxon>
        <taxon>Hymenobacter</taxon>
    </lineage>
</organism>
<dbReference type="InterPro" id="IPR050261">
    <property type="entry name" value="FrsA_esterase"/>
</dbReference>
<keyword evidence="1" id="KW-0732">Signal</keyword>